<evidence type="ECO:0000313" key="2">
    <source>
        <dbReference type="EMBL" id="CAC5406278.1"/>
    </source>
</evidence>
<sequence>MTTQKDGKQIANMLYHAGVETLLTVGYAEIGKKVLRRPAPKVDFNVNDVVMLSIDILLAMATKDMLIKQGIIPADIMNGDVSDDLHDASSFMIDKRIRDCALALQDTVILAKLSSHTLTVEINGNLTGVNGGNGTEIECSYTKQNSILVTVVSFLAFNRSSVKSKEIAIYVPNSLSYLTDNGQYLKDRVTLMNITQSTTKAVIKFNKLMCIDDTFYQCRVNYIASSGVKNAISNSKSISVQVPPSKPDRVVIEHTPTYSTFASTKHMVYRTSLQSTGVTPTSKETGTLSAVQIVNQNDSTIIKYSTVPNTNLVTTPSTPSNAVFSSDIRNNVTTYSTEKTRVIVEGDNITVFCSGGVGKPPAIHVFQKYLSGHILSMTYTATETSISKISENCSYYCTSNLTLQVTIGDNNAVIRCAVDSQVSQYVLYLETAPIEVYCSVLGGVSGAVVFVIVIIIVREIRTKKTSETPISKNESKRFLGYRSKPFAESKTGNYDFIA</sequence>
<proteinExistence type="predicted"/>
<dbReference type="Proteomes" id="UP000507470">
    <property type="component" value="Unassembled WGS sequence"/>
</dbReference>
<dbReference type="AlphaFoldDB" id="A0A6J8DC75"/>
<keyword evidence="1" id="KW-0812">Transmembrane</keyword>
<accession>A0A6J8DC75</accession>
<dbReference type="Gene3D" id="2.60.40.10">
    <property type="entry name" value="Immunoglobulins"/>
    <property type="match status" value="1"/>
</dbReference>
<keyword evidence="1" id="KW-0472">Membrane</keyword>
<evidence type="ECO:0000256" key="1">
    <source>
        <dbReference type="SAM" id="Phobius"/>
    </source>
</evidence>
<dbReference type="EMBL" id="CACVKT020007199">
    <property type="protein sequence ID" value="CAC5406278.1"/>
    <property type="molecule type" value="Genomic_DNA"/>
</dbReference>
<keyword evidence="3" id="KW-1185">Reference proteome</keyword>
<keyword evidence="1" id="KW-1133">Transmembrane helix</keyword>
<feature type="transmembrane region" description="Helical" evidence="1">
    <location>
        <begin position="434"/>
        <end position="457"/>
    </location>
</feature>
<evidence type="ECO:0000313" key="3">
    <source>
        <dbReference type="Proteomes" id="UP000507470"/>
    </source>
</evidence>
<reference evidence="2 3" key="1">
    <citation type="submission" date="2020-06" db="EMBL/GenBank/DDBJ databases">
        <authorList>
            <person name="Li R."/>
            <person name="Bekaert M."/>
        </authorList>
    </citation>
    <scope>NUCLEOTIDE SEQUENCE [LARGE SCALE GENOMIC DNA]</scope>
    <source>
        <strain evidence="3">wild</strain>
    </source>
</reference>
<gene>
    <name evidence="2" type="ORF">MCOR_39869</name>
</gene>
<name>A0A6J8DC75_MYTCO</name>
<organism evidence="2 3">
    <name type="scientific">Mytilus coruscus</name>
    <name type="common">Sea mussel</name>
    <dbReference type="NCBI Taxonomy" id="42192"/>
    <lineage>
        <taxon>Eukaryota</taxon>
        <taxon>Metazoa</taxon>
        <taxon>Spiralia</taxon>
        <taxon>Lophotrochozoa</taxon>
        <taxon>Mollusca</taxon>
        <taxon>Bivalvia</taxon>
        <taxon>Autobranchia</taxon>
        <taxon>Pteriomorphia</taxon>
        <taxon>Mytilida</taxon>
        <taxon>Mytiloidea</taxon>
        <taxon>Mytilidae</taxon>
        <taxon>Mytilinae</taxon>
        <taxon>Mytilus</taxon>
    </lineage>
</organism>
<dbReference type="OrthoDB" id="6186928at2759"/>
<protein>
    <submittedName>
        <fullName evidence="2">Uncharacterized protein</fullName>
    </submittedName>
</protein>
<dbReference type="InterPro" id="IPR013783">
    <property type="entry name" value="Ig-like_fold"/>
</dbReference>